<gene>
    <name evidence="9" type="primary">mpl</name>
    <name evidence="13" type="ORF">BECKDK2373B_GA0170837_12182</name>
</gene>
<reference evidence="13" key="1">
    <citation type="submission" date="2019-02" db="EMBL/GenBank/DDBJ databases">
        <authorList>
            <person name="Gruber-Vodicka R. H."/>
            <person name="Seah K. B. B."/>
        </authorList>
    </citation>
    <scope>NUCLEOTIDE SEQUENCE</scope>
    <source>
        <strain evidence="13">BECK_DK47</strain>
    </source>
</reference>
<evidence type="ECO:0000256" key="7">
    <source>
        <dbReference type="ARBA" id="ARBA00023306"/>
    </source>
</evidence>
<evidence type="ECO:0000256" key="2">
    <source>
        <dbReference type="ARBA" id="ARBA00022618"/>
    </source>
</evidence>
<feature type="binding site" evidence="9">
    <location>
        <begin position="110"/>
        <end position="116"/>
    </location>
    <ligand>
        <name>ATP</name>
        <dbReference type="ChEBI" id="CHEBI:30616"/>
    </ligand>
</feature>
<comment type="cofactor">
    <cofactor evidence="9">
        <name>Mg(2+)</name>
        <dbReference type="ChEBI" id="CHEBI:18420"/>
    </cofactor>
</comment>
<dbReference type="SUPFAM" id="SSF51984">
    <property type="entry name" value="MurCD N-terminal domain"/>
    <property type="match status" value="1"/>
</dbReference>
<dbReference type="GO" id="GO:0009252">
    <property type="term" value="P:peptidoglycan biosynthetic process"/>
    <property type="evidence" value="ECO:0007669"/>
    <property type="project" value="UniProtKB-UniRule"/>
</dbReference>
<comment type="similarity">
    <text evidence="9">Belongs to the MurCDEF family. Mpl subfamily.</text>
</comment>
<feature type="domain" description="Mur ligase central" evidence="12">
    <location>
        <begin position="108"/>
        <end position="300"/>
    </location>
</feature>
<evidence type="ECO:0000256" key="6">
    <source>
        <dbReference type="ARBA" id="ARBA00022984"/>
    </source>
</evidence>
<dbReference type="InterPro" id="IPR036565">
    <property type="entry name" value="Mur-like_cat_sf"/>
</dbReference>
<accession>A0A450TLM9</accession>
<keyword evidence="6 9" id="KW-0573">Peptidoglycan synthesis</keyword>
<keyword evidence="3 9" id="KW-0547">Nucleotide-binding</keyword>
<name>A0A450TLM9_9GAMM</name>
<keyword evidence="1 9" id="KW-0436">Ligase</keyword>
<evidence type="ECO:0000259" key="10">
    <source>
        <dbReference type="Pfam" id="PF01225"/>
    </source>
</evidence>
<dbReference type="Pfam" id="PF08245">
    <property type="entry name" value="Mur_ligase_M"/>
    <property type="match status" value="1"/>
</dbReference>
<comment type="pathway">
    <text evidence="9">Cell wall biogenesis; peptidoglycan recycling.</text>
</comment>
<keyword evidence="5 9" id="KW-0133">Cell shape</keyword>
<dbReference type="Gene3D" id="3.40.50.720">
    <property type="entry name" value="NAD(P)-binding Rossmann-like Domain"/>
    <property type="match status" value="1"/>
</dbReference>
<dbReference type="EMBL" id="CAADEX010000218">
    <property type="protein sequence ID" value="VFJ68602.1"/>
    <property type="molecule type" value="Genomic_DNA"/>
</dbReference>
<sequence length="462" mass="49234">MHLHILGICGTFMAGVALLARELGHHVTGQDAGVYPPMSEQLAAAGIIVTEGYGARALEPVPDCVIVGNALSRGNRAVEYILDNRIPFTSGPAWLAENVLRDRHVLAVAGTHGKTTTASILAFVLDRIGGASSPPEKPGFLIGGIPVDFQVSARLGDSPFFVVEADEYDTAFFDKRSKFIQYRPTTLIINNIEFDHGDIFPDLAAIRTQFHHLVRTVPGNGLILCPGDDENIRQVLDMGCWTPVEYLNGADAAWEVPKTATAGDGGAFPVRYRDGEPARVEWGLIGQHNVQNALAAIAAARHVGVPVASACQALGAFGGVKRRLEERGTIAGITVYDDFAHHPTAIKSTLAGLRARVGKARRIIAVLEPRSNTMRSGVHRDALAPALSAADLLWIHAPPDTGWDVGAVVEGFGPEGHLRDNIDAIVADIAGIARIGDHILVMSNSGFGGIHERLMAAIASRK</sequence>
<dbReference type="PANTHER" id="PTHR43445">
    <property type="entry name" value="UDP-N-ACETYLMURAMATE--L-ALANINE LIGASE-RELATED"/>
    <property type="match status" value="1"/>
</dbReference>
<evidence type="ECO:0000256" key="4">
    <source>
        <dbReference type="ARBA" id="ARBA00022840"/>
    </source>
</evidence>
<dbReference type="GO" id="GO:0106418">
    <property type="term" value="F:UDP-N-acetylmuramate-L-alanyl-gamma-D-glutamyl-meso-2,6-diaminoheptanedioate ligase activity"/>
    <property type="evidence" value="ECO:0007669"/>
    <property type="project" value="UniProtKB-EC"/>
</dbReference>
<evidence type="ECO:0000313" key="13">
    <source>
        <dbReference type="EMBL" id="VFJ68602.1"/>
    </source>
</evidence>
<evidence type="ECO:0000259" key="11">
    <source>
        <dbReference type="Pfam" id="PF02875"/>
    </source>
</evidence>
<comment type="function">
    <text evidence="9">Reutilizes the intact tripeptide L-alanyl-gamma-D-glutamyl-meso-diaminopimelate by linking it to UDP-N-acetylmuramate.</text>
</comment>
<dbReference type="GO" id="GO:0051301">
    <property type="term" value="P:cell division"/>
    <property type="evidence" value="ECO:0007669"/>
    <property type="project" value="UniProtKB-KW"/>
</dbReference>
<keyword evidence="4 9" id="KW-0067">ATP-binding</keyword>
<dbReference type="InterPro" id="IPR013221">
    <property type="entry name" value="Mur_ligase_cen"/>
</dbReference>
<feature type="domain" description="Mur ligase C-terminal" evidence="11">
    <location>
        <begin position="322"/>
        <end position="443"/>
    </location>
</feature>
<dbReference type="HAMAP" id="MF_02020">
    <property type="entry name" value="Mpl"/>
    <property type="match status" value="1"/>
</dbReference>
<dbReference type="InterPro" id="IPR036615">
    <property type="entry name" value="Mur_ligase_C_dom_sf"/>
</dbReference>
<dbReference type="InterPro" id="IPR050061">
    <property type="entry name" value="MurCDEF_pg_biosynth"/>
</dbReference>
<protein>
    <recommendedName>
        <fullName evidence="9">UDP-N-acetylmuramate--L-alanyl-gamma-D-glutamyl-meso-2,6-diaminoheptandioate ligase</fullName>
        <ecNumber evidence="9">6.3.2.45</ecNumber>
    </recommendedName>
    <alternativeName>
        <fullName evidence="9">Murein peptide ligase</fullName>
    </alternativeName>
    <alternativeName>
        <fullName evidence="9">UDP-N-acetylmuramate:L-alanyl-gamma-D-glutamyl-meso-diaminopimelate ligase</fullName>
    </alternativeName>
</protein>
<dbReference type="GO" id="GO:0005524">
    <property type="term" value="F:ATP binding"/>
    <property type="evidence" value="ECO:0007669"/>
    <property type="project" value="UniProtKB-UniRule"/>
</dbReference>
<dbReference type="NCBIfam" id="TIGR01081">
    <property type="entry name" value="mpl"/>
    <property type="match status" value="1"/>
</dbReference>
<evidence type="ECO:0000256" key="3">
    <source>
        <dbReference type="ARBA" id="ARBA00022741"/>
    </source>
</evidence>
<evidence type="ECO:0000256" key="8">
    <source>
        <dbReference type="ARBA" id="ARBA00023316"/>
    </source>
</evidence>
<dbReference type="Pfam" id="PF01225">
    <property type="entry name" value="Mur_ligase"/>
    <property type="match status" value="1"/>
</dbReference>
<dbReference type="InterPro" id="IPR000713">
    <property type="entry name" value="Mur_ligase_N"/>
</dbReference>
<dbReference type="GO" id="GO:0009254">
    <property type="term" value="P:peptidoglycan turnover"/>
    <property type="evidence" value="ECO:0007669"/>
    <property type="project" value="UniProtKB-UniRule"/>
</dbReference>
<keyword evidence="2 9" id="KW-0132">Cell division</keyword>
<proteinExistence type="inferred from homology"/>
<keyword evidence="7 9" id="KW-0131">Cell cycle</keyword>
<dbReference type="GO" id="GO:0071555">
    <property type="term" value="P:cell wall organization"/>
    <property type="evidence" value="ECO:0007669"/>
    <property type="project" value="UniProtKB-KW"/>
</dbReference>
<comment type="catalytic activity">
    <reaction evidence="9">
        <text>UDP-N-acetyl-alpha-D-muramate + L-alanyl-gamma-D-glutamyl-meso-2,6-diaminopimelate + ATP = UDP-N-acetyl-alpha-D-muramoyl-L-alanyl-gamma-D-glutamyl-meso-2,6-diaminopimelate + ADP + phosphate + H(+)</text>
        <dbReference type="Rhea" id="RHEA:29563"/>
        <dbReference type="ChEBI" id="CHEBI:15378"/>
        <dbReference type="ChEBI" id="CHEBI:30616"/>
        <dbReference type="ChEBI" id="CHEBI:43474"/>
        <dbReference type="ChEBI" id="CHEBI:61401"/>
        <dbReference type="ChEBI" id="CHEBI:70757"/>
        <dbReference type="ChEBI" id="CHEBI:83905"/>
        <dbReference type="ChEBI" id="CHEBI:456216"/>
        <dbReference type="EC" id="6.3.2.45"/>
    </reaction>
</comment>
<organism evidence="13">
    <name type="scientific">Candidatus Kentrum sp. DK</name>
    <dbReference type="NCBI Taxonomy" id="2126562"/>
    <lineage>
        <taxon>Bacteria</taxon>
        <taxon>Pseudomonadati</taxon>
        <taxon>Pseudomonadota</taxon>
        <taxon>Gammaproteobacteria</taxon>
        <taxon>Candidatus Kentrum</taxon>
    </lineage>
</organism>
<dbReference type="Pfam" id="PF02875">
    <property type="entry name" value="Mur_ligase_C"/>
    <property type="match status" value="1"/>
</dbReference>
<feature type="domain" description="Mur ligase N-terminal catalytic" evidence="10">
    <location>
        <begin position="2"/>
        <end position="99"/>
    </location>
</feature>
<dbReference type="SUPFAM" id="SSF53623">
    <property type="entry name" value="MurD-like peptide ligases, catalytic domain"/>
    <property type="match status" value="1"/>
</dbReference>
<dbReference type="Gene3D" id="3.90.190.20">
    <property type="entry name" value="Mur ligase, C-terminal domain"/>
    <property type="match status" value="1"/>
</dbReference>
<evidence type="ECO:0000256" key="9">
    <source>
        <dbReference type="HAMAP-Rule" id="MF_02020"/>
    </source>
</evidence>
<dbReference type="EC" id="6.3.2.45" evidence="9"/>
<dbReference type="InterPro" id="IPR004101">
    <property type="entry name" value="Mur_ligase_C"/>
</dbReference>
<evidence type="ECO:0000256" key="1">
    <source>
        <dbReference type="ARBA" id="ARBA00022598"/>
    </source>
</evidence>
<dbReference type="AlphaFoldDB" id="A0A450TLM9"/>
<dbReference type="InterPro" id="IPR005757">
    <property type="entry name" value="Mpl"/>
</dbReference>
<dbReference type="SUPFAM" id="SSF53244">
    <property type="entry name" value="MurD-like peptide ligases, peptide-binding domain"/>
    <property type="match status" value="1"/>
</dbReference>
<evidence type="ECO:0000259" key="12">
    <source>
        <dbReference type="Pfam" id="PF08245"/>
    </source>
</evidence>
<dbReference type="GO" id="GO:0008360">
    <property type="term" value="P:regulation of cell shape"/>
    <property type="evidence" value="ECO:0007669"/>
    <property type="project" value="UniProtKB-KW"/>
</dbReference>
<dbReference type="PANTHER" id="PTHR43445:SF5">
    <property type="entry name" value="UDP-N-ACETYLMURAMATE--L-ALANYL-GAMMA-D-GLUTAMYL-MESO-2,6-DIAMINOHEPTANDIOATE LIGASE"/>
    <property type="match status" value="1"/>
</dbReference>
<keyword evidence="8 9" id="KW-0961">Cell wall biogenesis/degradation</keyword>
<dbReference type="UniPathway" id="UPA00544"/>
<evidence type="ECO:0000256" key="5">
    <source>
        <dbReference type="ARBA" id="ARBA00022960"/>
    </source>
</evidence>
<dbReference type="Gene3D" id="3.40.1190.10">
    <property type="entry name" value="Mur-like, catalytic domain"/>
    <property type="match status" value="1"/>
</dbReference>
<keyword evidence="9" id="KW-0460">Magnesium</keyword>